<dbReference type="GO" id="GO:0003677">
    <property type="term" value="F:DNA binding"/>
    <property type="evidence" value="ECO:0007669"/>
    <property type="project" value="InterPro"/>
</dbReference>
<dbReference type="InterPro" id="IPR014284">
    <property type="entry name" value="RNA_pol_sigma-70_dom"/>
</dbReference>
<dbReference type="InterPro" id="IPR007627">
    <property type="entry name" value="RNA_pol_sigma70_r2"/>
</dbReference>
<dbReference type="InterPro" id="IPR014327">
    <property type="entry name" value="RNA_pol_sigma70_bacteroid"/>
</dbReference>
<proteinExistence type="inferred from homology"/>
<dbReference type="KEGG" id="sphe:GFH32_16275"/>
<dbReference type="PRINTS" id="PR00038">
    <property type="entry name" value="HTHLUXR"/>
</dbReference>
<protein>
    <submittedName>
        <fullName evidence="7">RNA polymerase sigma-70 factor</fullName>
    </submittedName>
</protein>
<name>A0A5Q0QFM0_9SPHI</name>
<dbReference type="Pfam" id="PF04542">
    <property type="entry name" value="Sigma70_r2"/>
    <property type="match status" value="1"/>
</dbReference>
<dbReference type="InterPro" id="IPR039425">
    <property type="entry name" value="RNA_pol_sigma-70-like"/>
</dbReference>
<evidence type="ECO:0000256" key="4">
    <source>
        <dbReference type="ARBA" id="ARBA00023163"/>
    </source>
</evidence>
<organism evidence="7 8">
    <name type="scientific">Sphingobacterium zhuxiongii</name>
    <dbReference type="NCBI Taxonomy" id="2662364"/>
    <lineage>
        <taxon>Bacteria</taxon>
        <taxon>Pseudomonadati</taxon>
        <taxon>Bacteroidota</taxon>
        <taxon>Sphingobacteriia</taxon>
        <taxon>Sphingobacteriales</taxon>
        <taxon>Sphingobacteriaceae</taxon>
        <taxon>Sphingobacterium</taxon>
    </lineage>
</organism>
<evidence type="ECO:0000259" key="5">
    <source>
        <dbReference type="Pfam" id="PF04542"/>
    </source>
</evidence>
<dbReference type="RefSeq" id="WP_153512608.1">
    <property type="nucleotide sequence ID" value="NZ_CP045652.1"/>
</dbReference>
<evidence type="ECO:0000259" key="6">
    <source>
        <dbReference type="Pfam" id="PF08281"/>
    </source>
</evidence>
<dbReference type="InterPro" id="IPR013324">
    <property type="entry name" value="RNA_pol_sigma_r3/r4-like"/>
</dbReference>
<dbReference type="AlphaFoldDB" id="A0A5Q0QFM0"/>
<keyword evidence="8" id="KW-1185">Reference proteome</keyword>
<dbReference type="Gene3D" id="1.10.1740.10">
    <property type="match status" value="1"/>
</dbReference>
<dbReference type="NCBIfam" id="TIGR02985">
    <property type="entry name" value="Sig70_bacteroi1"/>
    <property type="match status" value="1"/>
</dbReference>
<evidence type="ECO:0000256" key="3">
    <source>
        <dbReference type="ARBA" id="ARBA00023082"/>
    </source>
</evidence>
<reference evidence="7 8" key="1">
    <citation type="submission" date="2019-10" db="EMBL/GenBank/DDBJ databases">
        <authorList>
            <person name="Dong K."/>
        </authorList>
    </citation>
    <scope>NUCLEOTIDE SEQUENCE [LARGE SCALE GENOMIC DNA]</scope>
    <source>
        <strain evidence="8">dk4302</strain>
    </source>
</reference>
<evidence type="ECO:0000313" key="7">
    <source>
        <dbReference type="EMBL" id="QGA27781.1"/>
    </source>
</evidence>
<dbReference type="PANTHER" id="PTHR43133:SF46">
    <property type="entry name" value="RNA POLYMERASE SIGMA-70 FACTOR ECF SUBFAMILY"/>
    <property type="match status" value="1"/>
</dbReference>
<dbReference type="Pfam" id="PF08281">
    <property type="entry name" value="Sigma70_r4_2"/>
    <property type="match status" value="1"/>
</dbReference>
<keyword evidence="4" id="KW-0804">Transcription</keyword>
<dbReference type="NCBIfam" id="TIGR02937">
    <property type="entry name" value="sigma70-ECF"/>
    <property type="match status" value="1"/>
</dbReference>
<comment type="similarity">
    <text evidence="1">Belongs to the sigma-70 factor family. ECF subfamily.</text>
</comment>
<dbReference type="SUPFAM" id="SSF88659">
    <property type="entry name" value="Sigma3 and sigma4 domains of RNA polymerase sigma factors"/>
    <property type="match status" value="1"/>
</dbReference>
<dbReference type="InterPro" id="IPR013325">
    <property type="entry name" value="RNA_pol_sigma_r2"/>
</dbReference>
<feature type="domain" description="RNA polymerase sigma factor 70 region 4 type 2" evidence="6">
    <location>
        <begin position="125"/>
        <end position="177"/>
    </location>
</feature>
<dbReference type="PANTHER" id="PTHR43133">
    <property type="entry name" value="RNA POLYMERASE ECF-TYPE SIGMA FACTO"/>
    <property type="match status" value="1"/>
</dbReference>
<sequence>MSNEESHSYVQLLEAISHGNERAFSTLYDLFATELSRHILSKVNDKQVAEDILHDLFYTLWKNRSRLTEIKSVPAYLYSSCRYMILAYYRKRDKSMISEIDLSNIDILADEIAIEDRLYYRYTLDIIATEIENLPEKCRQIFKLSRIDYLSNKEIAEKLSISESTVEKHINKAISRLRVISRPYLLFL</sequence>
<evidence type="ECO:0000256" key="2">
    <source>
        <dbReference type="ARBA" id="ARBA00023015"/>
    </source>
</evidence>
<dbReference type="InterPro" id="IPR000792">
    <property type="entry name" value="Tscrpt_reg_LuxR_C"/>
</dbReference>
<gene>
    <name evidence="7" type="ORF">GFH32_16275</name>
</gene>
<dbReference type="GO" id="GO:0016987">
    <property type="term" value="F:sigma factor activity"/>
    <property type="evidence" value="ECO:0007669"/>
    <property type="project" value="UniProtKB-KW"/>
</dbReference>
<dbReference type="Gene3D" id="1.10.10.10">
    <property type="entry name" value="Winged helix-like DNA-binding domain superfamily/Winged helix DNA-binding domain"/>
    <property type="match status" value="1"/>
</dbReference>
<evidence type="ECO:0000256" key="1">
    <source>
        <dbReference type="ARBA" id="ARBA00010641"/>
    </source>
</evidence>
<dbReference type="EMBL" id="CP045652">
    <property type="protein sequence ID" value="QGA27781.1"/>
    <property type="molecule type" value="Genomic_DNA"/>
</dbReference>
<dbReference type="Proteomes" id="UP000326921">
    <property type="component" value="Chromosome"/>
</dbReference>
<keyword evidence="3" id="KW-0731">Sigma factor</keyword>
<evidence type="ECO:0000313" key="8">
    <source>
        <dbReference type="Proteomes" id="UP000326921"/>
    </source>
</evidence>
<feature type="domain" description="RNA polymerase sigma-70 region 2" evidence="5">
    <location>
        <begin position="28"/>
        <end position="94"/>
    </location>
</feature>
<accession>A0A5Q0QFM0</accession>
<keyword evidence="2" id="KW-0805">Transcription regulation</keyword>
<dbReference type="InterPro" id="IPR036388">
    <property type="entry name" value="WH-like_DNA-bd_sf"/>
</dbReference>
<dbReference type="SUPFAM" id="SSF88946">
    <property type="entry name" value="Sigma2 domain of RNA polymerase sigma factors"/>
    <property type="match status" value="1"/>
</dbReference>
<dbReference type="GO" id="GO:0006352">
    <property type="term" value="P:DNA-templated transcription initiation"/>
    <property type="evidence" value="ECO:0007669"/>
    <property type="project" value="InterPro"/>
</dbReference>
<dbReference type="InterPro" id="IPR013249">
    <property type="entry name" value="RNA_pol_sigma70_r4_t2"/>
</dbReference>